<dbReference type="OrthoDB" id="304199at2759"/>
<evidence type="ECO:0000313" key="2">
    <source>
        <dbReference type="EMBL" id="CAD8095296.1"/>
    </source>
</evidence>
<feature type="region of interest" description="Disordered" evidence="1">
    <location>
        <begin position="14"/>
        <end position="46"/>
    </location>
</feature>
<keyword evidence="3" id="KW-1185">Reference proteome</keyword>
<feature type="compositionally biased region" description="Polar residues" evidence="1">
    <location>
        <begin position="30"/>
        <end position="46"/>
    </location>
</feature>
<protein>
    <submittedName>
        <fullName evidence="2">Uncharacterized protein</fullName>
    </submittedName>
</protein>
<dbReference type="EMBL" id="CAJJDN010000064">
    <property type="protein sequence ID" value="CAD8095296.1"/>
    <property type="molecule type" value="Genomic_DNA"/>
</dbReference>
<organism evidence="2 3">
    <name type="scientific">Paramecium sonneborni</name>
    <dbReference type="NCBI Taxonomy" id="65129"/>
    <lineage>
        <taxon>Eukaryota</taxon>
        <taxon>Sar</taxon>
        <taxon>Alveolata</taxon>
        <taxon>Ciliophora</taxon>
        <taxon>Intramacronucleata</taxon>
        <taxon>Oligohymenophorea</taxon>
        <taxon>Peniculida</taxon>
        <taxon>Parameciidae</taxon>
        <taxon>Paramecium</taxon>
    </lineage>
</organism>
<evidence type="ECO:0000256" key="1">
    <source>
        <dbReference type="SAM" id="MobiDB-lite"/>
    </source>
</evidence>
<proteinExistence type="predicted"/>
<dbReference type="Proteomes" id="UP000692954">
    <property type="component" value="Unassembled WGS sequence"/>
</dbReference>
<gene>
    <name evidence="2" type="ORF">PSON_ATCC_30995.1.T0640104</name>
</gene>
<sequence length="131" mass="15500">MLYDSTQPYEGIKGGTCFTNDDYKPKKRNMSTQSTTTNKKQHKTQGSVSTFNNVENRLLDYEKRRLIKIQRIKMENLANKENQQIHKKLSQKSTSNKNLQPNEFRFIQQNSILNQCMNNFLKKNQKGQLYF</sequence>
<dbReference type="AlphaFoldDB" id="A0A8S1NZ05"/>
<reference evidence="2" key="1">
    <citation type="submission" date="2021-01" db="EMBL/GenBank/DDBJ databases">
        <authorList>
            <consortium name="Genoscope - CEA"/>
            <person name="William W."/>
        </authorList>
    </citation>
    <scope>NUCLEOTIDE SEQUENCE</scope>
</reference>
<accession>A0A8S1NZ05</accession>
<evidence type="ECO:0000313" key="3">
    <source>
        <dbReference type="Proteomes" id="UP000692954"/>
    </source>
</evidence>
<name>A0A8S1NZ05_9CILI</name>
<comment type="caution">
    <text evidence="2">The sequence shown here is derived from an EMBL/GenBank/DDBJ whole genome shotgun (WGS) entry which is preliminary data.</text>
</comment>